<dbReference type="EMBL" id="MN095771">
    <property type="protein sequence ID" value="QFR55987.1"/>
    <property type="molecule type" value="Genomic_DNA"/>
</dbReference>
<gene>
    <name evidence="1" type="ORF">CPT_Muldoon_030</name>
</gene>
<reference evidence="2" key="1">
    <citation type="submission" date="2019-06" db="EMBL/GenBank/DDBJ databases">
        <title>Complete genome sequence of Serratia marcescens phage Muldoon.</title>
        <authorList>
            <person name="Campbell S."/>
            <person name="Atkinson C."/>
            <person name="Moreland R."/>
            <person name="Liu M."/>
            <person name="Ramsey J."/>
            <person name="Leavitt J."/>
        </authorList>
    </citation>
    <scope>NUCLEOTIDE SEQUENCE [LARGE SCALE GENOMIC DNA]</scope>
</reference>
<name>A0A5P8PH16_9CAUD</name>
<evidence type="ECO:0000313" key="2">
    <source>
        <dbReference type="Proteomes" id="UP000326777"/>
    </source>
</evidence>
<accession>A0A5P8PH16</accession>
<evidence type="ECO:0000313" key="1">
    <source>
        <dbReference type="EMBL" id="QFR55987.1"/>
    </source>
</evidence>
<dbReference type="Proteomes" id="UP000326777">
    <property type="component" value="Genome"/>
</dbReference>
<keyword evidence="2" id="KW-1185">Reference proteome</keyword>
<sequence>MRLFKFSGMPEPKNDPDKGMCNCNRDYHTLEHQKTCSRYPNPHRQSRTKP</sequence>
<organism evidence="1 2">
    <name type="scientific">Serratia phage Muldoon</name>
    <dbReference type="NCBI Taxonomy" id="2601678"/>
    <lineage>
        <taxon>Viruses</taxon>
        <taxon>Duplodnaviria</taxon>
        <taxon>Heunggongvirae</taxon>
        <taxon>Uroviricota</taxon>
        <taxon>Caudoviricetes</taxon>
        <taxon>Muldoonvirus</taxon>
        <taxon>Muldoonvirus muldoon</taxon>
    </lineage>
</organism>
<proteinExistence type="predicted"/>
<protein>
    <submittedName>
        <fullName evidence="1">Uncharacterized protein</fullName>
    </submittedName>
</protein>